<dbReference type="Gene3D" id="2.60.40.150">
    <property type="entry name" value="C2 domain"/>
    <property type="match status" value="1"/>
</dbReference>
<dbReference type="InterPro" id="IPR044750">
    <property type="entry name" value="C2_SRC2/BAP"/>
</dbReference>
<proteinExistence type="predicted"/>
<name>A0A178VVU7_ARATH</name>
<comment type="caution">
    <text evidence="2">The sequence shown here is derived from an EMBL/GenBank/DDBJ whole genome shotgun (WGS) entry which is preliminary data.</text>
</comment>
<reference evidence="3" key="1">
    <citation type="journal article" date="2016" name="Proc. Natl. Acad. Sci. U.S.A.">
        <title>Chromosome-level assembly of Arabidopsis thaliana Ler reveals the extent of translocation and inversion polymorphisms.</title>
        <authorList>
            <person name="Zapata L."/>
            <person name="Ding J."/>
            <person name="Willing E.M."/>
            <person name="Hartwig B."/>
            <person name="Bezdan D."/>
            <person name="Jiao W.B."/>
            <person name="Patel V."/>
            <person name="Velikkakam James G."/>
            <person name="Koornneef M."/>
            <person name="Ossowski S."/>
            <person name="Schneeberger K."/>
        </authorList>
    </citation>
    <scope>NUCLEOTIDE SEQUENCE [LARGE SCALE GENOMIC DNA]</scope>
    <source>
        <strain evidence="3">cv. Landsberg erecta</strain>
    </source>
</reference>
<dbReference type="SUPFAM" id="SSF49562">
    <property type="entry name" value="C2 domain (Calcium/lipid-binding domain, CaLB)"/>
    <property type="match status" value="1"/>
</dbReference>
<evidence type="ECO:0000259" key="1">
    <source>
        <dbReference type="PROSITE" id="PS50004"/>
    </source>
</evidence>
<dbReference type="ExpressionAtlas" id="A0A178VVU7">
    <property type="expression patterns" value="baseline and differential"/>
</dbReference>
<dbReference type="Pfam" id="PF00168">
    <property type="entry name" value="C2"/>
    <property type="match status" value="1"/>
</dbReference>
<dbReference type="GO" id="GO:0006952">
    <property type="term" value="P:defense response"/>
    <property type="evidence" value="ECO:0007669"/>
    <property type="project" value="InterPro"/>
</dbReference>
<dbReference type="EMBL" id="LUHQ01000002">
    <property type="protein sequence ID" value="OAP10520.1"/>
    <property type="molecule type" value="Genomic_DNA"/>
</dbReference>
<dbReference type="Proteomes" id="UP000078284">
    <property type="component" value="Chromosome 2"/>
</dbReference>
<dbReference type="InterPro" id="IPR000008">
    <property type="entry name" value="C2_dom"/>
</dbReference>
<evidence type="ECO:0000313" key="2">
    <source>
        <dbReference type="EMBL" id="OAP10520.1"/>
    </source>
</evidence>
<dbReference type="PANTHER" id="PTHR32246:SF17">
    <property type="entry name" value="BON1-ASSOCIATED PROTEIN 2"/>
    <property type="match status" value="1"/>
</dbReference>
<dbReference type="CDD" id="cd04051">
    <property type="entry name" value="C2_SRC2_like"/>
    <property type="match status" value="1"/>
</dbReference>
<evidence type="ECO:0000313" key="3">
    <source>
        <dbReference type="Proteomes" id="UP000078284"/>
    </source>
</evidence>
<dbReference type="PANTHER" id="PTHR32246">
    <property type="entry name" value="INGRESSION PROTEIN FIC1"/>
    <property type="match status" value="1"/>
</dbReference>
<gene>
    <name evidence="2" type="ordered locus">AXX17_At2g43370</name>
</gene>
<dbReference type="InterPro" id="IPR035892">
    <property type="entry name" value="C2_domain_sf"/>
</dbReference>
<dbReference type="SMART" id="SM00239">
    <property type="entry name" value="C2"/>
    <property type="match status" value="1"/>
</dbReference>
<dbReference type="PROSITE" id="PS50004">
    <property type="entry name" value="C2"/>
    <property type="match status" value="1"/>
</dbReference>
<accession>A0A178VVU7</accession>
<protein>
    <submittedName>
        <fullName evidence="2">BAP2</fullName>
    </submittedName>
</protein>
<organism evidence="2 3">
    <name type="scientific">Arabidopsis thaliana</name>
    <name type="common">Mouse-ear cress</name>
    <dbReference type="NCBI Taxonomy" id="3702"/>
    <lineage>
        <taxon>Eukaryota</taxon>
        <taxon>Viridiplantae</taxon>
        <taxon>Streptophyta</taxon>
        <taxon>Embryophyta</taxon>
        <taxon>Tracheophyta</taxon>
        <taxon>Spermatophyta</taxon>
        <taxon>Magnoliopsida</taxon>
        <taxon>eudicotyledons</taxon>
        <taxon>Gunneridae</taxon>
        <taxon>Pentapetalae</taxon>
        <taxon>rosids</taxon>
        <taxon>malvids</taxon>
        <taxon>Brassicales</taxon>
        <taxon>Brassicaceae</taxon>
        <taxon>Camelineae</taxon>
        <taxon>Arabidopsis</taxon>
    </lineage>
</organism>
<sequence>MSYSTFKRSLEIEVISAEGLKVDRKPLKKKTYSVVRIDEKSWASKVDELGGSYPIWKDRFDMEMPISASVRFISIEVYYRTSGSGRDKNVGYAKIPVTDFMGGFAPQGHLNFLSYRLRDEYGDKCGIVNVSIMVKPDGNDHKSSLPSSSFAVAPVDYAACSWQATAAARNNQMWRPRTSSSMVSTAGYGGGRVVTGVPVWCAYQRPS</sequence>
<dbReference type="AlphaFoldDB" id="A0A178VVU7"/>
<feature type="domain" description="C2" evidence="1">
    <location>
        <begin position="1"/>
        <end position="112"/>
    </location>
</feature>